<organism evidence="1 2">
    <name type="scientific">Amblyomma americanum</name>
    <name type="common">Lone star tick</name>
    <dbReference type="NCBI Taxonomy" id="6943"/>
    <lineage>
        <taxon>Eukaryota</taxon>
        <taxon>Metazoa</taxon>
        <taxon>Ecdysozoa</taxon>
        <taxon>Arthropoda</taxon>
        <taxon>Chelicerata</taxon>
        <taxon>Arachnida</taxon>
        <taxon>Acari</taxon>
        <taxon>Parasitiformes</taxon>
        <taxon>Ixodida</taxon>
        <taxon>Ixodoidea</taxon>
        <taxon>Ixodidae</taxon>
        <taxon>Amblyomminae</taxon>
        <taxon>Amblyomma</taxon>
    </lineage>
</organism>
<reference evidence="1 2" key="1">
    <citation type="journal article" date="2023" name="Arcadia Sci">
        <title>De novo assembly of a long-read Amblyomma americanum tick genome.</title>
        <authorList>
            <person name="Chou S."/>
            <person name="Poskanzer K.E."/>
            <person name="Rollins M."/>
            <person name="Thuy-Boun P.S."/>
        </authorList>
    </citation>
    <scope>NUCLEOTIDE SEQUENCE [LARGE SCALE GENOMIC DNA]</scope>
    <source>
        <strain evidence="1">F_SG_1</strain>
        <tissue evidence="1">Salivary glands</tissue>
    </source>
</reference>
<feature type="non-terminal residue" evidence="1">
    <location>
        <position position="1"/>
    </location>
</feature>
<gene>
    <name evidence="1" type="ORF">V5799_007640</name>
</gene>
<keyword evidence="2" id="KW-1185">Reference proteome</keyword>
<name>A0AAQ4FFD0_AMBAM</name>
<dbReference type="Proteomes" id="UP001321473">
    <property type="component" value="Unassembled WGS sequence"/>
</dbReference>
<proteinExistence type="predicted"/>
<dbReference type="AlphaFoldDB" id="A0AAQ4FFD0"/>
<protein>
    <submittedName>
        <fullName evidence="1">Uncharacterized protein</fullName>
    </submittedName>
</protein>
<evidence type="ECO:0000313" key="1">
    <source>
        <dbReference type="EMBL" id="KAK8785997.1"/>
    </source>
</evidence>
<evidence type="ECO:0000313" key="2">
    <source>
        <dbReference type="Proteomes" id="UP001321473"/>
    </source>
</evidence>
<comment type="caution">
    <text evidence="1">The sequence shown here is derived from an EMBL/GenBank/DDBJ whole genome shotgun (WGS) entry which is preliminary data.</text>
</comment>
<accession>A0AAQ4FFD0</accession>
<sequence>QGKRLLEIKAKFGKILSQCKKEVYTVLRQLRRGQLQDGLDVFCRIHNTCVQSTKADMALEIFDCWNLALINKAYLHYVSEDVSPEQSQAIGDILACLRNTEGATFPAHVVDDLLAFWNQYVRTVG</sequence>
<dbReference type="EMBL" id="JARKHS020003132">
    <property type="protein sequence ID" value="KAK8785997.1"/>
    <property type="molecule type" value="Genomic_DNA"/>
</dbReference>